<evidence type="ECO:0000256" key="2">
    <source>
        <dbReference type="ARBA" id="ARBA00022741"/>
    </source>
</evidence>
<dbReference type="CDD" id="cd17932">
    <property type="entry name" value="DEXQc_UvrD"/>
    <property type="match status" value="1"/>
</dbReference>
<dbReference type="CDD" id="cd18807">
    <property type="entry name" value="SF1_C_UvrD"/>
    <property type="match status" value="1"/>
</dbReference>
<dbReference type="Gene3D" id="1.10.10.160">
    <property type="match status" value="1"/>
</dbReference>
<dbReference type="Pfam" id="PF14169">
    <property type="entry name" value="YdjO"/>
    <property type="match status" value="1"/>
</dbReference>
<dbReference type="GO" id="GO:0033202">
    <property type="term" value="C:DNA helicase complex"/>
    <property type="evidence" value="ECO:0007669"/>
    <property type="project" value="TreeGrafter"/>
</dbReference>
<dbReference type="PANTHER" id="PTHR11070">
    <property type="entry name" value="UVRD / RECB / PCRA DNA HELICASE FAMILY MEMBER"/>
    <property type="match status" value="1"/>
</dbReference>
<evidence type="ECO:0000256" key="7">
    <source>
        <dbReference type="ARBA" id="ARBA00023235"/>
    </source>
</evidence>
<evidence type="ECO:0000256" key="1">
    <source>
        <dbReference type="ARBA" id="ARBA00009922"/>
    </source>
</evidence>
<keyword evidence="6" id="KW-0238">DNA-binding</keyword>
<dbReference type="EC" id="5.6.2.4" evidence="9"/>
<dbReference type="GO" id="GO:0016787">
    <property type="term" value="F:hydrolase activity"/>
    <property type="evidence" value="ECO:0007669"/>
    <property type="project" value="UniProtKB-UniRule"/>
</dbReference>
<keyword evidence="3 11" id="KW-0378">Hydrolase</keyword>
<sequence length="775" mass="87335">MNDRLWPIGAASTDIPRSAVAAARTTEQLVLPDDADADYFRQLERAGIRLNENQLLAVRHGDGPLLTLAGAGSGKTSVLVCRAGYLTAVRRVDPRRLLLLTFSAKAAKEMRERIVRLPGMTERDAAGVQARTFHSFFLRLLRQNGDEREILADVGRQHVRLKTIMREEGLADSYPPEVLLSLLSHCKMNKIDPDELPEGTAEERDIKRLLFRYERWKREQGLIDFDDVLPEAYRLLTSNPGLLGHLRSRFHYVMIDEFQDTNPLQYELVRMLAEPRRNLMAVGDDDQTIYSFNGARSEFILDFEKTYPGAKIVTLDVNYRSPAPVVGLGNEIIRFNKARRKKTLKAAERSGEERRETEAKPRYLRPRTTDDEASAVADRIEREVRENRRSYGDFAVLFRSSAGGRAIVEQLLARGIPHVDYGDAQLLYEHGAVKPVLGYLRLALNRRDFEAMEAVLPSMYLNRDRAMAFIRMREAAQPKRGPLVHLLSMPELKEFQTEKIRQRLEFIRSLGALKPDEAIAGIRRSFYDSYLDANDKRNPTPHKEQLAEWLDELETSAARFGTIAEFIGYVGDLLERRRPDALERRRERGDRVALMTIHRSKGLEFPFVFLIGASEGSLPHASALEADRMKELRPRGSEASRAMQALEEERRLAYVAVTRAREELVVSSPSLCRGKKAAVSRFLLEAFGGPANGGNATDRTPERGAAAGREAGHRQAYAENGRGVRRTETVSAWLCSSPSCNVWSRISSKREADLPSKACPICGSPMVKGGKTVPV</sequence>
<feature type="region of interest" description="Disordered" evidence="12">
    <location>
        <begin position="344"/>
        <end position="363"/>
    </location>
</feature>
<dbReference type="Gene3D" id="3.40.50.300">
    <property type="entry name" value="P-loop containing nucleotide triphosphate hydrolases"/>
    <property type="match status" value="2"/>
</dbReference>
<gene>
    <name evidence="15" type="ORF">H7B90_18880</name>
</gene>
<evidence type="ECO:0000313" key="15">
    <source>
        <dbReference type="EMBL" id="MBB6693459.1"/>
    </source>
</evidence>
<dbReference type="Pfam" id="PF00580">
    <property type="entry name" value="UvrD-helicase"/>
    <property type="match status" value="1"/>
</dbReference>
<organism evidence="15 16">
    <name type="scientific">Cohnella xylanilytica</name>
    <dbReference type="NCBI Taxonomy" id="557555"/>
    <lineage>
        <taxon>Bacteria</taxon>
        <taxon>Bacillati</taxon>
        <taxon>Bacillota</taxon>
        <taxon>Bacilli</taxon>
        <taxon>Bacillales</taxon>
        <taxon>Paenibacillaceae</taxon>
        <taxon>Cohnella</taxon>
    </lineage>
</organism>
<keyword evidence="16" id="KW-1185">Reference proteome</keyword>
<dbReference type="Proteomes" id="UP000553776">
    <property type="component" value="Unassembled WGS sequence"/>
</dbReference>
<feature type="domain" description="UvrD-like helicase C-terminal" evidence="14">
    <location>
        <begin position="323"/>
        <end position="602"/>
    </location>
</feature>
<dbReference type="SUPFAM" id="SSF52540">
    <property type="entry name" value="P-loop containing nucleoside triphosphate hydrolases"/>
    <property type="match status" value="1"/>
</dbReference>
<dbReference type="GO" id="GO:0005524">
    <property type="term" value="F:ATP binding"/>
    <property type="evidence" value="ECO:0007669"/>
    <property type="project" value="UniProtKB-UniRule"/>
</dbReference>
<accession>A0A841U0Y1</accession>
<comment type="similarity">
    <text evidence="1">Belongs to the helicase family. UvrD subfamily.</text>
</comment>
<dbReference type="InterPro" id="IPR014017">
    <property type="entry name" value="DNA_helicase_UvrD-like_C"/>
</dbReference>
<dbReference type="InterPro" id="IPR000212">
    <property type="entry name" value="DNA_helicase_UvrD/REP"/>
</dbReference>
<dbReference type="InterPro" id="IPR027417">
    <property type="entry name" value="P-loop_NTPase"/>
</dbReference>
<feature type="binding site" evidence="11">
    <location>
        <begin position="69"/>
        <end position="76"/>
    </location>
    <ligand>
        <name>ATP</name>
        <dbReference type="ChEBI" id="CHEBI:30616"/>
    </ligand>
</feature>
<dbReference type="GO" id="GO:0005829">
    <property type="term" value="C:cytosol"/>
    <property type="evidence" value="ECO:0007669"/>
    <property type="project" value="TreeGrafter"/>
</dbReference>
<feature type="compositionally biased region" description="Basic and acidic residues" evidence="12">
    <location>
        <begin position="345"/>
        <end position="361"/>
    </location>
</feature>
<evidence type="ECO:0000256" key="9">
    <source>
        <dbReference type="ARBA" id="ARBA00034808"/>
    </source>
</evidence>
<comment type="catalytic activity">
    <reaction evidence="8">
        <text>Couples ATP hydrolysis with the unwinding of duplex DNA by translocating in the 3'-5' direction.</text>
        <dbReference type="EC" id="5.6.2.4"/>
    </reaction>
</comment>
<evidence type="ECO:0000256" key="12">
    <source>
        <dbReference type="SAM" id="MobiDB-lite"/>
    </source>
</evidence>
<dbReference type="InterPro" id="IPR013986">
    <property type="entry name" value="DExx_box_DNA_helicase_dom_sf"/>
</dbReference>
<dbReference type="EMBL" id="JACJVR010000073">
    <property type="protein sequence ID" value="MBB6693459.1"/>
    <property type="molecule type" value="Genomic_DNA"/>
</dbReference>
<dbReference type="GO" id="GO:0000725">
    <property type="term" value="P:recombinational repair"/>
    <property type="evidence" value="ECO:0007669"/>
    <property type="project" value="TreeGrafter"/>
</dbReference>
<evidence type="ECO:0000259" key="13">
    <source>
        <dbReference type="PROSITE" id="PS51198"/>
    </source>
</evidence>
<protein>
    <recommendedName>
        <fullName evidence="9">DNA 3'-5' helicase</fullName>
        <ecNumber evidence="9">5.6.2.4</ecNumber>
    </recommendedName>
</protein>
<dbReference type="InterPro" id="IPR025916">
    <property type="entry name" value="YdjO"/>
</dbReference>
<feature type="region of interest" description="Disordered" evidence="12">
    <location>
        <begin position="692"/>
        <end position="715"/>
    </location>
</feature>
<evidence type="ECO:0000259" key="14">
    <source>
        <dbReference type="PROSITE" id="PS51217"/>
    </source>
</evidence>
<evidence type="ECO:0000256" key="4">
    <source>
        <dbReference type="ARBA" id="ARBA00022806"/>
    </source>
</evidence>
<evidence type="ECO:0000256" key="5">
    <source>
        <dbReference type="ARBA" id="ARBA00022840"/>
    </source>
</evidence>
<proteinExistence type="inferred from homology"/>
<dbReference type="PROSITE" id="PS51217">
    <property type="entry name" value="UVRD_HELICASE_CTER"/>
    <property type="match status" value="1"/>
</dbReference>
<evidence type="ECO:0000256" key="8">
    <source>
        <dbReference type="ARBA" id="ARBA00034617"/>
    </source>
</evidence>
<keyword evidence="5 11" id="KW-0067">ATP-binding</keyword>
<feature type="domain" description="UvrD-like helicase ATP-binding" evidence="13">
    <location>
        <begin position="48"/>
        <end position="322"/>
    </location>
</feature>
<dbReference type="PROSITE" id="PS51198">
    <property type="entry name" value="UVRD_HELICASE_ATP_BIND"/>
    <property type="match status" value="1"/>
</dbReference>
<dbReference type="Gene3D" id="1.10.486.10">
    <property type="entry name" value="PCRA, domain 4"/>
    <property type="match status" value="1"/>
</dbReference>
<dbReference type="AlphaFoldDB" id="A0A841U0Y1"/>
<evidence type="ECO:0000256" key="3">
    <source>
        <dbReference type="ARBA" id="ARBA00022801"/>
    </source>
</evidence>
<evidence type="ECO:0000256" key="11">
    <source>
        <dbReference type="PROSITE-ProRule" id="PRU00560"/>
    </source>
</evidence>
<keyword evidence="7" id="KW-0413">Isomerase</keyword>
<comment type="caution">
    <text evidence="15">The sequence shown here is derived from an EMBL/GenBank/DDBJ whole genome shotgun (WGS) entry which is preliminary data.</text>
</comment>
<dbReference type="Pfam" id="PF13361">
    <property type="entry name" value="UvrD_C"/>
    <property type="match status" value="2"/>
</dbReference>
<keyword evidence="2 11" id="KW-0547">Nucleotide-binding</keyword>
<reference evidence="15 16" key="1">
    <citation type="submission" date="2020-08" db="EMBL/GenBank/DDBJ databases">
        <title>Cohnella phylogeny.</title>
        <authorList>
            <person name="Dunlap C."/>
        </authorList>
    </citation>
    <scope>NUCLEOTIDE SEQUENCE [LARGE SCALE GENOMIC DNA]</scope>
    <source>
        <strain evidence="15 16">DSM 25239</strain>
    </source>
</reference>
<comment type="catalytic activity">
    <reaction evidence="10">
        <text>ATP + H2O = ADP + phosphate + H(+)</text>
        <dbReference type="Rhea" id="RHEA:13065"/>
        <dbReference type="ChEBI" id="CHEBI:15377"/>
        <dbReference type="ChEBI" id="CHEBI:15378"/>
        <dbReference type="ChEBI" id="CHEBI:30616"/>
        <dbReference type="ChEBI" id="CHEBI:43474"/>
        <dbReference type="ChEBI" id="CHEBI:456216"/>
        <dbReference type="EC" id="5.6.2.4"/>
    </reaction>
</comment>
<name>A0A841U0Y1_9BACL</name>
<dbReference type="PANTHER" id="PTHR11070:SF2">
    <property type="entry name" value="ATP-DEPENDENT DNA HELICASE SRS2"/>
    <property type="match status" value="1"/>
</dbReference>
<evidence type="ECO:0000256" key="10">
    <source>
        <dbReference type="ARBA" id="ARBA00048988"/>
    </source>
</evidence>
<dbReference type="RefSeq" id="WP_185137436.1">
    <property type="nucleotide sequence ID" value="NZ_BORM01000070.1"/>
</dbReference>
<dbReference type="InterPro" id="IPR014016">
    <property type="entry name" value="UvrD-like_ATP-bd"/>
</dbReference>
<dbReference type="GO" id="GO:0003677">
    <property type="term" value="F:DNA binding"/>
    <property type="evidence" value="ECO:0007669"/>
    <property type="project" value="UniProtKB-KW"/>
</dbReference>
<keyword evidence="4 11" id="KW-0347">Helicase</keyword>
<dbReference type="GO" id="GO:0043138">
    <property type="term" value="F:3'-5' DNA helicase activity"/>
    <property type="evidence" value="ECO:0007669"/>
    <property type="project" value="UniProtKB-EC"/>
</dbReference>
<evidence type="ECO:0000256" key="6">
    <source>
        <dbReference type="ARBA" id="ARBA00023125"/>
    </source>
</evidence>
<evidence type="ECO:0000313" key="16">
    <source>
        <dbReference type="Proteomes" id="UP000553776"/>
    </source>
</evidence>